<reference evidence="1" key="1">
    <citation type="submission" date="2021-04" db="EMBL/GenBank/DDBJ databases">
        <authorList>
            <person name="Postec A."/>
        </authorList>
    </citation>
    <scope>NUCLEOTIDE SEQUENCE</scope>
    <source>
        <strain evidence="1">F1F22</strain>
    </source>
</reference>
<dbReference type="Proteomes" id="UP001056539">
    <property type="component" value="Chromosome"/>
</dbReference>
<dbReference type="AlphaFoldDB" id="A0AAX3BES2"/>
<dbReference type="EMBL" id="CP073355">
    <property type="protein sequence ID" value="URA10731.1"/>
    <property type="molecule type" value="Genomic_DNA"/>
</dbReference>
<organism evidence="1 2">
    <name type="scientific">Thermospira aquatica</name>
    <dbReference type="NCBI Taxonomy" id="2828656"/>
    <lineage>
        <taxon>Bacteria</taxon>
        <taxon>Pseudomonadati</taxon>
        <taxon>Spirochaetota</taxon>
        <taxon>Spirochaetia</taxon>
        <taxon>Brevinematales</taxon>
        <taxon>Thermospiraceae</taxon>
        <taxon>Thermospira</taxon>
    </lineage>
</organism>
<protein>
    <recommendedName>
        <fullName evidence="3">Acyloxyacyl hydrolase</fullName>
    </recommendedName>
</protein>
<reference evidence="1" key="2">
    <citation type="submission" date="2022-06" db="EMBL/GenBank/DDBJ databases">
        <title>Thermospira aquatica gen. nov., sp. nov.</title>
        <authorList>
            <person name="Ben Ali Gam Z."/>
            <person name="Labat M."/>
        </authorList>
    </citation>
    <scope>NUCLEOTIDE SEQUENCE</scope>
    <source>
        <strain evidence="1">F1F22</strain>
    </source>
</reference>
<keyword evidence="2" id="KW-1185">Reference proteome</keyword>
<name>A0AAX3BES2_9SPIR</name>
<proteinExistence type="predicted"/>
<evidence type="ECO:0008006" key="3">
    <source>
        <dbReference type="Google" id="ProtNLM"/>
    </source>
</evidence>
<evidence type="ECO:0000313" key="1">
    <source>
        <dbReference type="EMBL" id="URA10731.1"/>
    </source>
</evidence>
<accession>A0AAX3BES2</accession>
<dbReference type="KEGG" id="taqu:KDW03_02710"/>
<sequence length="133" mass="15166">MKEKPLLFTFLVLSLTGLSITWSKTNYSHLLGHHYGLSTAGGLFYRHYVGTNFSWQVSFYPMYMNDPTIASEPSFLFSFGNMEQLFLHFTQLNTSSMKGQLFLWAGGSIQYQKGGSYPNLQHFTPKILQFGLS</sequence>
<gene>
    <name evidence="1" type="ORF">KDW03_02710</name>
</gene>
<evidence type="ECO:0000313" key="2">
    <source>
        <dbReference type="Proteomes" id="UP001056539"/>
    </source>
</evidence>
<dbReference type="RefSeq" id="WP_271435859.1">
    <property type="nucleotide sequence ID" value="NZ_CP073355.1"/>
</dbReference>